<name>A0A9R1VWS7_LACSA</name>
<comment type="caution">
    <text evidence="14">The sequence shown here is derived from an EMBL/GenBank/DDBJ whole genome shotgun (WGS) entry which is preliminary data.</text>
</comment>
<organism evidence="14 15">
    <name type="scientific">Lactuca sativa</name>
    <name type="common">Garden lettuce</name>
    <dbReference type="NCBI Taxonomy" id="4236"/>
    <lineage>
        <taxon>Eukaryota</taxon>
        <taxon>Viridiplantae</taxon>
        <taxon>Streptophyta</taxon>
        <taxon>Embryophyta</taxon>
        <taxon>Tracheophyta</taxon>
        <taxon>Spermatophyta</taxon>
        <taxon>Magnoliopsida</taxon>
        <taxon>eudicotyledons</taxon>
        <taxon>Gunneridae</taxon>
        <taxon>Pentapetalae</taxon>
        <taxon>asterids</taxon>
        <taxon>campanulids</taxon>
        <taxon>Asterales</taxon>
        <taxon>Asteraceae</taxon>
        <taxon>Cichorioideae</taxon>
        <taxon>Cichorieae</taxon>
        <taxon>Lactucinae</taxon>
        <taxon>Lactuca</taxon>
    </lineage>
</organism>
<dbReference type="Pfam" id="PF22776">
    <property type="entry name" value="K_trans_C"/>
    <property type="match status" value="1"/>
</dbReference>
<keyword evidence="5 10" id="KW-0812">Transmembrane</keyword>
<comment type="similarity">
    <text evidence="2">Belongs to the HAK/KUP transporter (TC 2.A.72.3) family.</text>
</comment>
<feature type="transmembrane region" description="Helical" evidence="10">
    <location>
        <begin position="27"/>
        <end position="46"/>
    </location>
</feature>
<dbReference type="GO" id="GO:0005886">
    <property type="term" value="C:plasma membrane"/>
    <property type="evidence" value="ECO:0007669"/>
    <property type="project" value="UniProtKB-SubCell"/>
</dbReference>
<gene>
    <name evidence="14" type="ORF">LSAT_V11C400203900</name>
</gene>
<evidence type="ECO:0000313" key="14">
    <source>
        <dbReference type="EMBL" id="KAJ0212367.1"/>
    </source>
</evidence>
<feature type="domain" description="K+ potassium transporter integral membrane" evidence="12">
    <location>
        <begin position="1"/>
        <end position="119"/>
    </location>
</feature>
<evidence type="ECO:0008006" key="16">
    <source>
        <dbReference type="Google" id="ProtNLM"/>
    </source>
</evidence>
<dbReference type="InterPro" id="IPR003855">
    <property type="entry name" value="K+_transporter"/>
</dbReference>
<evidence type="ECO:0000256" key="7">
    <source>
        <dbReference type="ARBA" id="ARBA00022989"/>
    </source>
</evidence>
<evidence type="ECO:0000256" key="5">
    <source>
        <dbReference type="ARBA" id="ARBA00022692"/>
    </source>
</evidence>
<evidence type="ECO:0000256" key="6">
    <source>
        <dbReference type="ARBA" id="ARBA00022958"/>
    </source>
</evidence>
<sequence length="269" mass="30830">MNYLLMIGCLLVTIAFGTTEKLSNAYGIAVIFSETLTSSFMVVIMLGISNTNMLLVLLYVLVISSTEYIYLTSVLYKFSQGGYMPFLFAIMLMFIMCTWNSVYRKKYNYEINHKVSQEVIRDMIMGTNINRMQRLAIFYSDLAHGIPPIFKHYVDIVPSLHSVIVFVSIKSLPISKVPPEERFLFSRVNPKQPDCIMVEEVGIIDRATQAGVVHLVGEHEIISRRGSSIGKRLLIDYAYNFMNKNVRQGYNLFEIPHKRMLKVGMTYEV</sequence>
<comment type="subcellular location">
    <subcellularLocation>
        <location evidence="1">Cell membrane</location>
        <topology evidence="1">Multi-pass membrane protein</topology>
    </subcellularLocation>
</comment>
<dbReference type="InterPro" id="IPR053952">
    <property type="entry name" value="K_trans_C"/>
</dbReference>
<dbReference type="InterPro" id="IPR053951">
    <property type="entry name" value="K_trans_N"/>
</dbReference>
<keyword evidence="8" id="KW-0406">Ion transport</keyword>
<dbReference type="AlphaFoldDB" id="A0A9R1VWS7"/>
<dbReference type="PANTHER" id="PTHR30540:SF87">
    <property type="entry name" value="POTASSIUM TRANSPORTER"/>
    <property type="match status" value="1"/>
</dbReference>
<keyword evidence="9 10" id="KW-0472">Membrane</keyword>
<feature type="signal peptide" evidence="11">
    <location>
        <begin position="1"/>
        <end position="17"/>
    </location>
</feature>
<keyword evidence="6" id="KW-0630">Potassium</keyword>
<dbReference type="GO" id="GO:0015079">
    <property type="term" value="F:potassium ion transmembrane transporter activity"/>
    <property type="evidence" value="ECO:0007669"/>
    <property type="project" value="InterPro"/>
</dbReference>
<keyword evidence="15" id="KW-1185">Reference proteome</keyword>
<keyword evidence="3" id="KW-0813">Transport</keyword>
<evidence type="ECO:0000259" key="12">
    <source>
        <dbReference type="Pfam" id="PF02705"/>
    </source>
</evidence>
<accession>A0A9R1VWS7</accession>
<evidence type="ECO:0000259" key="13">
    <source>
        <dbReference type="Pfam" id="PF22776"/>
    </source>
</evidence>
<keyword evidence="11" id="KW-0732">Signal</keyword>
<dbReference type="Pfam" id="PF02705">
    <property type="entry name" value="K_trans"/>
    <property type="match status" value="1"/>
</dbReference>
<dbReference type="EMBL" id="NBSK02000004">
    <property type="protein sequence ID" value="KAJ0212367.1"/>
    <property type="molecule type" value="Genomic_DNA"/>
</dbReference>
<evidence type="ECO:0000256" key="8">
    <source>
        <dbReference type="ARBA" id="ARBA00023065"/>
    </source>
</evidence>
<evidence type="ECO:0000256" key="1">
    <source>
        <dbReference type="ARBA" id="ARBA00004651"/>
    </source>
</evidence>
<feature type="transmembrane region" description="Helical" evidence="10">
    <location>
        <begin position="83"/>
        <end position="103"/>
    </location>
</feature>
<evidence type="ECO:0000256" key="4">
    <source>
        <dbReference type="ARBA" id="ARBA00022538"/>
    </source>
</evidence>
<reference evidence="14 15" key="1">
    <citation type="journal article" date="2017" name="Nat. Commun.">
        <title>Genome assembly with in vitro proximity ligation data and whole-genome triplication in lettuce.</title>
        <authorList>
            <person name="Reyes-Chin-Wo S."/>
            <person name="Wang Z."/>
            <person name="Yang X."/>
            <person name="Kozik A."/>
            <person name="Arikit S."/>
            <person name="Song C."/>
            <person name="Xia L."/>
            <person name="Froenicke L."/>
            <person name="Lavelle D.O."/>
            <person name="Truco M.J."/>
            <person name="Xia R."/>
            <person name="Zhu S."/>
            <person name="Xu C."/>
            <person name="Xu H."/>
            <person name="Xu X."/>
            <person name="Cox K."/>
            <person name="Korf I."/>
            <person name="Meyers B.C."/>
            <person name="Michelmore R.W."/>
        </authorList>
    </citation>
    <scope>NUCLEOTIDE SEQUENCE [LARGE SCALE GENOMIC DNA]</scope>
    <source>
        <strain evidence="15">cv. Salinas</strain>
        <tissue evidence="14">Seedlings</tissue>
    </source>
</reference>
<proteinExistence type="inferred from homology"/>
<dbReference type="PANTHER" id="PTHR30540">
    <property type="entry name" value="OSMOTIC STRESS POTASSIUM TRANSPORTER"/>
    <property type="match status" value="1"/>
</dbReference>
<dbReference type="Proteomes" id="UP000235145">
    <property type="component" value="Unassembled WGS sequence"/>
</dbReference>
<feature type="chain" id="PRO_5040351964" description="Potassium transporter" evidence="11">
    <location>
        <begin position="18"/>
        <end position="269"/>
    </location>
</feature>
<protein>
    <recommendedName>
        <fullName evidence="16">Potassium transporter</fullName>
    </recommendedName>
</protein>
<evidence type="ECO:0000256" key="11">
    <source>
        <dbReference type="SAM" id="SignalP"/>
    </source>
</evidence>
<evidence type="ECO:0000256" key="9">
    <source>
        <dbReference type="ARBA" id="ARBA00023136"/>
    </source>
</evidence>
<evidence type="ECO:0000256" key="10">
    <source>
        <dbReference type="SAM" id="Phobius"/>
    </source>
</evidence>
<evidence type="ECO:0000313" key="15">
    <source>
        <dbReference type="Proteomes" id="UP000235145"/>
    </source>
</evidence>
<keyword evidence="7 10" id="KW-1133">Transmembrane helix</keyword>
<feature type="domain" description="K+ potassium transporter C-terminal" evidence="13">
    <location>
        <begin position="135"/>
        <end position="268"/>
    </location>
</feature>
<evidence type="ECO:0000256" key="2">
    <source>
        <dbReference type="ARBA" id="ARBA00008440"/>
    </source>
</evidence>
<evidence type="ECO:0000256" key="3">
    <source>
        <dbReference type="ARBA" id="ARBA00022448"/>
    </source>
</evidence>
<keyword evidence="4" id="KW-0633">Potassium transport</keyword>
<feature type="transmembrane region" description="Helical" evidence="10">
    <location>
        <begin position="53"/>
        <end position="71"/>
    </location>
</feature>